<dbReference type="Proteomes" id="UP000076078">
    <property type="component" value="Unassembled WGS sequence"/>
</dbReference>
<dbReference type="InParanoid" id="A0A151Z9I4"/>
<proteinExistence type="predicted"/>
<feature type="transmembrane region" description="Helical" evidence="9">
    <location>
        <begin position="377"/>
        <end position="400"/>
    </location>
</feature>
<gene>
    <name evidence="10" type="ORF">DLAC_09227</name>
</gene>
<dbReference type="GO" id="GO:0005886">
    <property type="term" value="C:plasma membrane"/>
    <property type="evidence" value="ECO:0007669"/>
    <property type="project" value="UniProtKB-SubCell"/>
</dbReference>
<dbReference type="OMA" id="WCWFLLR"/>
<keyword evidence="3" id="KW-1003">Cell membrane</keyword>
<feature type="transmembrane region" description="Helical" evidence="9">
    <location>
        <begin position="623"/>
        <end position="643"/>
    </location>
</feature>
<feature type="transmembrane region" description="Helical" evidence="9">
    <location>
        <begin position="244"/>
        <end position="266"/>
    </location>
</feature>
<dbReference type="InterPro" id="IPR018227">
    <property type="entry name" value="Amino_acid_transport_2"/>
</dbReference>
<evidence type="ECO:0000256" key="5">
    <source>
        <dbReference type="ARBA" id="ARBA00022692"/>
    </source>
</evidence>
<keyword evidence="7 9" id="KW-0472">Membrane</keyword>
<keyword evidence="11" id="KW-1185">Reference proteome</keyword>
<reference evidence="10 11" key="1">
    <citation type="submission" date="2015-12" db="EMBL/GenBank/DDBJ databases">
        <title>Dictyostelia acquired genes for synthesis and detection of signals that induce cell-type specialization by lateral gene transfer from prokaryotes.</title>
        <authorList>
            <person name="Gloeckner G."/>
            <person name="Schaap P."/>
        </authorList>
    </citation>
    <scope>NUCLEOTIDE SEQUENCE [LARGE SCALE GENOMIC DNA]</scope>
    <source>
        <strain evidence="10 11">TK</strain>
    </source>
</reference>
<evidence type="ECO:0000256" key="8">
    <source>
        <dbReference type="SAM" id="MobiDB-lite"/>
    </source>
</evidence>
<dbReference type="PANTHER" id="PTHR16189:SF6">
    <property type="entry name" value="AMINO ACID TRANSPORTER TRANSMEMBRANE DOMAIN-CONTAINING PROTEIN"/>
    <property type="match status" value="1"/>
</dbReference>
<dbReference type="EMBL" id="LODT01000037">
    <property type="protein sequence ID" value="KYQ90599.1"/>
    <property type="molecule type" value="Genomic_DNA"/>
</dbReference>
<keyword evidence="5 9" id="KW-0812">Transmembrane</keyword>
<evidence type="ECO:0000313" key="11">
    <source>
        <dbReference type="Proteomes" id="UP000076078"/>
    </source>
</evidence>
<feature type="transmembrane region" description="Helical" evidence="9">
    <location>
        <begin position="272"/>
        <end position="298"/>
    </location>
</feature>
<comment type="subcellular location">
    <subcellularLocation>
        <location evidence="1">Cell inner membrane</location>
        <topology evidence="1">Multi-pass membrane protein</topology>
    </subcellularLocation>
</comment>
<evidence type="ECO:0000256" key="7">
    <source>
        <dbReference type="ARBA" id="ARBA00023136"/>
    </source>
</evidence>
<keyword evidence="2" id="KW-0813">Transport</keyword>
<evidence type="ECO:0000256" key="2">
    <source>
        <dbReference type="ARBA" id="ARBA00022448"/>
    </source>
</evidence>
<sequence>MSIVEPNNSNNNFKINHDILEEMRVSSGGLSEEISIDNKKNSGEYNLLNNNEISGINNNSEDKKNSGEKTPLLVLVYLYFIVIASVLGTGILALPVKLSQSGFTPFLASYTLCYLMQLVSVFYLIEVLQRIYSIIKSNSIISNAGDINLTTYLTTLDDETGKENQNRSEDILLYSDSSIIEDGDHLKDSHGSSIKSSPPTEPYSFEMGDKEEYEGDEKKVEEEEVEPEETPNLHYIGLKFLGRISYPIFIFSVILHFCSTLISYGLAGSEAYAQILGISHGYIILPVVTMLSLIVIFGSRALQHIITFFTFGKGTLLVIIVFITGIISNQVENSISNDWQFIGKSFLISTVALGGSSSVLPLVFPKIIFNRREMMKCYIVVASSLSTVYLLNITWCWFLLRIIPQMPDSENPSIPSLFEAAKQGEIATIPLMHVVQQGYPKFLYIARVIDIFIVISITISFITVGNGFKHILDGFIYSWRSKSINYHYHVDSVDNQQLNMTTPDYQQSRFIRFYNQVKQMFQMSTQRLNQYINHHEQQSTLEQSPMKVRIPIREIIFYSGFFGFILLICLLNPKGFLLVMEGGTSLGLNLQAGAFIVMMLNFSRKNYENYKIPLPVSDILYHLRYLVVTYFTFAVLYDIYLIIV</sequence>
<protein>
    <recommendedName>
        <fullName evidence="12">Amino acid transporter transmembrane domain-containing protein</fullName>
    </recommendedName>
</protein>
<evidence type="ECO:0000256" key="3">
    <source>
        <dbReference type="ARBA" id="ARBA00022475"/>
    </source>
</evidence>
<dbReference type="Pfam" id="PF03222">
    <property type="entry name" value="Trp_Tyr_perm"/>
    <property type="match status" value="1"/>
</dbReference>
<keyword evidence="6 9" id="KW-1133">Transmembrane helix</keyword>
<feature type="transmembrane region" description="Helical" evidence="9">
    <location>
        <begin position="305"/>
        <end position="326"/>
    </location>
</feature>
<evidence type="ECO:0008006" key="12">
    <source>
        <dbReference type="Google" id="ProtNLM"/>
    </source>
</evidence>
<feature type="transmembrane region" description="Helical" evidence="9">
    <location>
        <begin position="346"/>
        <end position="365"/>
    </location>
</feature>
<evidence type="ECO:0000256" key="6">
    <source>
        <dbReference type="ARBA" id="ARBA00022989"/>
    </source>
</evidence>
<feature type="transmembrane region" description="Helical" evidence="9">
    <location>
        <begin position="442"/>
        <end position="464"/>
    </location>
</feature>
<feature type="region of interest" description="Disordered" evidence="8">
    <location>
        <begin position="186"/>
        <end position="226"/>
    </location>
</feature>
<accession>A0A151Z9I4</accession>
<feature type="transmembrane region" description="Helical" evidence="9">
    <location>
        <begin position="72"/>
        <end position="94"/>
    </location>
</feature>
<keyword evidence="4" id="KW-0997">Cell inner membrane</keyword>
<feature type="transmembrane region" description="Helical" evidence="9">
    <location>
        <begin position="555"/>
        <end position="573"/>
    </location>
</feature>
<evidence type="ECO:0000256" key="9">
    <source>
        <dbReference type="SAM" id="Phobius"/>
    </source>
</evidence>
<evidence type="ECO:0000313" key="10">
    <source>
        <dbReference type="EMBL" id="KYQ90599.1"/>
    </source>
</evidence>
<dbReference type="PANTHER" id="PTHR16189">
    <property type="entry name" value="TRANSMEMBRANE PROTEIN 104-RELATED"/>
    <property type="match status" value="1"/>
</dbReference>
<evidence type="ECO:0000256" key="4">
    <source>
        <dbReference type="ARBA" id="ARBA00022519"/>
    </source>
</evidence>
<feature type="transmembrane region" description="Helical" evidence="9">
    <location>
        <begin position="106"/>
        <end position="125"/>
    </location>
</feature>
<evidence type="ECO:0000256" key="1">
    <source>
        <dbReference type="ARBA" id="ARBA00004429"/>
    </source>
</evidence>
<dbReference type="GO" id="GO:0003333">
    <property type="term" value="P:amino acid transmembrane transport"/>
    <property type="evidence" value="ECO:0007669"/>
    <property type="project" value="InterPro"/>
</dbReference>
<name>A0A151Z9I4_TIELA</name>
<comment type="caution">
    <text evidence="10">The sequence shown here is derived from an EMBL/GenBank/DDBJ whole genome shotgun (WGS) entry which is preliminary data.</text>
</comment>
<organism evidence="10 11">
    <name type="scientific">Tieghemostelium lacteum</name>
    <name type="common">Slime mold</name>
    <name type="synonym">Dictyostelium lacteum</name>
    <dbReference type="NCBI Taxonomy" id="361077"/>
    <lineage>
        <taxon>Eukaryota</taxon>
        <taxon>Amoebozoa</taxon>
        <taxon>Evosea</taxon>
        <taxon>Eumycetozoa</taxon>
        <taxon>Dictyostelia</taxon>
        <taxon>Dictyosteliales</taxon>
        <taxon>Raperosteliaceae</taxon>
        <taxon>Tieghemostelium</taxon>
    </lineage>
</organism>
<dbReference type="OrthoDB" id="19473at2759"/>
<feature type="transmembrane region" description="Helical" evidence="9">
    <location>
        <begin position="585"/>
        <end position="602"/>
    </location>
</feature>
<dbReference type="AlphaFoldDB" id="A0A151Z9I4"/>